<sequence length="391" mass="42765">MTLIIDGHNDLPMQLRGRFGYRVEGLDQDRDGVQTTLPRLRAGRVGGQFWSVYVPSDLSEPDAVVATMEQIDAVYRMVAAYPADLAIAYSADDVERIIGEGRIASLIGIEGGHSIATSLGVLRGFGRLGVRYMTLTHNHHTSWADSAALEPAVGGLNDDGRAVVREMQRIGMLVDLSHVATGTMHAALDTAFAPVIFSHSGARARHDHPRNVPDDVLVRLRDNGGVIQLTFVAPFISADYRDWFAAGNAEWKRLGLPEVQWWPRAPRPAEDPAAVRNWPAGDPLREPAFQPWLTANPRPEVTVAQVADHVEHAREVAGVDHVGLGGDFDGTTDLPVGLTDVSGYPRLLDELAGRGWPQADLDKLTGRNILRVLRETERLAPEPLWPLSPAR</sequence>
<dbReference type="SUPFAM" id="SSF51556">
    <property type="entry name" value="Metallo-dependent hydrolases"/>
    <property type="match status" value="1"/>
</dbReference>
<comment type="caution">
    <text evidence="1">The sequence shown here is derived from an EMBL/GenBank/DDBJ whole genome shotgun (WGS) entry which is preliminary data.</text>
</comment>
<reference evidence="1" key="1">
    <citation type="submission" date="2021-01" db="EMBL/GenBank/DDBJ databases">
        <title>Whole genome shotgun sequence of Actinoplanes ferrugineus NBRC 15555.</title>
        <authorList>
            <person name="Komaki H."/>
            <person name="Tamura T."/>
        </authorList>
    </citation>
    <scope>NUCLEOTIDE SEQUENCE</scope>
    <source>
        <strain evidence="1">NBRC 15555</strain>
    </source>
</reference>
<dbReference type="PROSITE" id="PS51365">
    <property type="entry name" value="RENAL_DIPEPTIDASE_2"/>
    <property type="match status" value="1"/>
</dbReference>
<dbReference type="PANTHER" id="PTHR10443">
    <property type="entry name" value="MICROSOMAL DIPEPTIDASE"/>
    <property type="match status" value="1"/>
</dbReference>
<gene>
    <name evidence="1" type="ORF">Afe05nite_32950</name>
</gene>
<dbReference type="InterPro" id="IPR032466">
    <property type="entry name" value="Metal_Hydrolase"/>
</dbReference>
<accession>A0A919IZ22</accession>
<dbReference type="Proteomes" id="UP000598174">
    <property type="component" value="Unassembled WGS sequence"/>
</dbReference>
<dbReference type="RefSeq" id="WP_203817986.1">
    <property type="nucleotide sequence ID" value="NZ_BAAABP010000058.1"/>
</dbReference>
<dbReference type="GO" id="GO:0070573">
    <property type="term" value="F:metallodipeptidase activity"/>
    <property type="evidence" value="ECO:0007669"/>
    <property type="project" value="InterPro"/>
</dbReference>
<protein>
    <submittedName>
        <fullName evidence="1">Dipeptidase</fullName>
    </submittedName>
</protein>
<dbReference type="Pfam" id="PF01244">
    <property type="entry name" value="Peptidase_M19"/>
    <property type="match status" value="1"/>
</dbReference>
<dbReference type="EMBL" id="BOMM01000029">
    <property type="protein sequence ID" value="GIE11455.1"/>
    <property type="molecule type" value="Genomic_DNA"/>
</dbReference>
<dbReference type="AlphaFoldDB" id="A0A919IZ22"/>
<dbReference type="InterPro" id="IPR008257">
    <property type="entry name" value="Pept_M19"/>
</dbReference>
<dbReference type="Gene3D" id="3.20.20.140">
    <property type="entry name" value="Metal-dependent hydrolases"/>
    <property type="match status" value="1"/>
</dbReference>
<dbReference type="GO" id="GO:0006508">
    <property type="term" value="P:proteolysis"/>
    <property type="evidence" value="ECO:0007669"/>
    <property type="project" value="InterPro"/>
</dbReference>
<dbReference type="CDD" id="cd01301">
    <property type="entry name" value="rDP_like"/>
    <property type="match status" value="1"/>
</dbReference>
<dbReference type="PANTHER" id="PTHR10443:SF12">
    <property type="entry name" value="DIPEPTIDASE"/>
    <property type="match status" value="1"/>
</dbReference>
<evidence type="ECO:0000313" key="2">
    <source>
        <dbReference type="Proteomes" id="UP000598174"/>
    </source>
</evidence>
<name>A0A919IZ22_9ACTN</name>
<evidence type="ECO:0000313" key="1">
    <source>
        <dbReference type="EMBL" id="GIE11455.1"/>
    </source>
</evidence>
<keyword evidence="2" id="KW-1185">Reference proteome</keyword>
<organism evidence="1 2">
    <name type="scientific">Paractinoplanes ferrugineus</name>
    <dbReference type="NCBI Taxonomy" id="113564"/>
    <lineage>
        <taxon>Bacteria</taxon>
        <taxon>Bacillati</taxon>
        <taxon>Actinomycetota</taxon>
        <taxon>Actinomycetes</taxon>
        <taxon>Micromonosporales</taxon>
        <taxon>Micromonosporaceae</taxon>
        <taxon>Paractinoplanes</taxon>
    </lineage>
</organism>
<proteinExistence type="predicted"/>